<evidence type="ECO:0000256" key="3">
    <source>
        <dbReference type="ARBA" id="ARBA00022630"/>
    </source>
</evidence>
<dbReference type="PANTHER" id="PTHR15944">
    <property type="entry name" value="FARNESYLCYSTEINE LYASE"/>
    <property type="match status" value="1"/>
</dbReference>
<dbReference type="Pfam" id="PF07156">
    <property type="entry name" value="Prenylcys_lyase"/>
    <property type="match status" value="1"/>
</dbReference>
<evidence type="ECO:0000256" key="8">
    <source>
        <dbReference type="SAM" id="SignalP"/>
    </source>
</evidence>
<evidence type="ECO:0000313" key="11">
    <source>
        <dbReference type="Proteomes" id="UP000284842"/>
    </source>
</evidence>
<feature type="chain" id="PRO_5019160259" description="Prenylcysteine lyase domain-containing protein" evidence="8">
    <location>
        <begin position="20"/>
        <end position="534"/>
    </location>
</feature>
<sequence length="534" mass="59244">MAFIHIFLLLSATLPNALAFDFHFRFPSIFSKSVVQSHSDPQVPSTTPRIAIVGAGAGGSSAAFWVSKAKDRFGLNVEIDIYERSSYIGGRSTVVYPYNDTSLPEFELGASIFVEANKNLWRASDEFNLTRRDFQDQNYQTGIWDGEQVLVAFSGGWWDTAKLLWRYGFLSPQRTSTVVQNMIKRFLHLYQPDAPKWDNIADLADAFEWTQLINSTTAEFLLSQGVSEKYIHEVVEAATRVNYGQNVDSIHALEGACSMAATGATGIAGGNFQIFEAFVNRSGANVFLDTTVKSITPKNGPSHLWTLKSDRGSVDYQAVVFAAPFHSTGIVVPNTISEQIPPQPYVNLHVTLLSTTSPTANPAYFGLPSDAIVPRMLLTTYQGAREGHSKPEFNSMSYHGEVREGEWAVKIFSDHELSDEWLSDMFLGQVGWVHRKVWNAYPKLPPTTSFPPVKLDKGLYYVNAFEPFISTMETETIAARNAVDLLLNDEFDSSICGRHISPPVEVQSDGSQQPFVAPQPSSSTLEDFVLGWDC</sequence>
<evidence type="ECO:0000313" key="10">
    <source>
        <dbReference type="EMBL" id="PPQ63712.1"/>
    </source>
</evidence>
<dbReference type="InterPro" id="IPR036188">
    <property type="entry name" value="FAD/NAD-bd_sf"/>
</dbReference>
<dbReference type="Pfam" id="PF13450">
    <property type="entry name" value="NAD_binding_8"/>
    <property type="match status" value="1"/>
</dbReference>
<feature type="signal peptide" evidence="8">
    <location>
        <begin position="1"/>
        <end position="19"/>
    </location>
</feature>
<dbReference type="OrthoDB" id="437369at2759"/>
<evidence type="ECO:0000256" key="1">
    <source>
        <dbReference type="ARBA" id="ARBA00001974"/>
    </source>
</evidence>
<protein>
    <recommendedName>
        <fullName evidence="9">Prenylcysteine lyase domain-containing protein</fullName>
    </recommendedName>
</protein>
<dbReference type="GO" id="GO:0001735">
    <property type="term" value="F:prenylcysteine oxidase activity"/>
    <property type="evidence" value="ECO:0007669"/>
    <property type="project" value="InterPro"/>
</dbReference>
<comment type="similarity">
    <text evidence="2">Belongs to the prenylcysteine oxidase family.</text>
</comment>
<organism evidence="10 11">
    <name type="scientific">Panaeolus cyanescens</name>
    <dbReference type="NCBI Taxonomy" id="181874"/>
    <lineage>
        <taxon>Eukaryota</taxon>
        <taxon>Fungi</taxon>
        <taxon>Dikarya</taxon>
        <taxon>Basidiomycota</taxon>
        <taxon>Agaricomycotina</taxon>
        <taxon>Agaricomycetes</taxon>
        <taxon>Agaricomycetidae</taxon>
        <taxon>Agaricales</taxon>
        <taxon>Agaricineae</taxon>
        <taxon>Galeropsidaceae</taxon>
        <taxon>Panaeolus</taxon>
    </lineage>
</organism>
<evidence type="ECO:0000256" key="4">
    <source>
        <dbReference type="ARBA" id="ARBA00022729"/>
    </source>
</evidence>
<dbReference type="InterPro" id="IPR017046">
    <property type="entry name" value="Prenylcysteine_Oxase1"/>
</dbReference>
<dbReference type="Proteomes" id="UP000284842">
    <property type="component" value="Unassembled WGS sequence"/>
</dbReference>
<reference evidence="10 11" key="1">
    <citation type="journal article" date="2018" name="Evol. Lett.">
        <title>Horizontal gene cluster transfer increased hallucinogenic mushroom diversity.</title>
        <authorList>
            <person name="Reynolds H.T."/>
            <person name="Vijayakumar V."/>
            <person name="Gluck-Thaler E."/>
            <person name="Korotkin H.B."/>
            <person name="Matheny P.B."/>
            <person name="Slot J.C."/>
        </authorList>
    </citation>
    <scope>NUCLEOTIDE SEQUENCE [LARGE SCALE GENOMIC DNA]</scope>
    <source>
        <strain evidence="10 11">2629</strain>
    </source>
</reference>
<keyword evidence="3" id="KW-0285">Flavoprotein</keyword>
<evidence type="ECO:0000256" key="7">
    <source>
        <dbReference type="ARBA" id="ARBA00023180"/>
    </source>
</evidence>
<accession>A0A409VA55</accession>
<keyword evidence="11" id="KW-1185">Reference proteome</keyword>
<dbReference type="GO" id="GO:0030328">
    <property type="term" value="P:prenylcysteine catabolic process"/>
    <property type="evidence" value="ECO:0007669"/>
    <property type="project" value="InterPro"/>
</dbReference>
<dbReference type="PANTHER" id="PTHR15944:SF0">
    <property type="entry name" value="PRENYLCYSTEINE LYASE DOMAIN-CONTAINING PROTEIN"/>
    <property type="match status" value="1"/>
</dbReference>
<keyword evidence="5" id="KW-0274">FAD</keyword>
<comment type="cofactor">
    <cofactor evidence="1">
        <name>FAD</name>
        <dbReference type="ChEBI" id="CHEBI:57692"/>
    </cofactor>
</comment>
<evidence type="ECO:0000256" key="6">
    <source>
        <dbReference type="ARBA" id="ARBA00023002"/>
    </source>
</evidence>
<proteinExistence type="inferred from homology"/>
<dbReference type="InterPro" id="IPR010795">
    <property type="entry name" value="Prenylcys_lyase"/>
</dbReference>
<evidence type="ECO:0000259" key="9">
    <source>
        <dbReference type="Pfam" id="PF07156"/>
    </source>
</evidence>
<name>A0A409VA55_9AGAR</name>
<evidence type="ECO:0000256" key="2">
    <source>
        <dbReference type="ARBA" id="ARBA00009967"/>
    </source>
</evidence>
<dbReference type="PIRSF" id="PIRSF036292">
    <property type="entry name" value="Prenylcysteine_oxidase"/>
    <property type="match status" value="1"/>
</dbReference>
<dbReference type="SUPFAM" id="SSF51905">
    <property type="entry name" value="FAD/NAD(P)-binding domain"/>
    <property type="match status" value="1"/>
</dbReference>
<keyword evidence="7" id="KW-0325">Glycoprotein</keyword>
<keyword evidence="4 8" id="KW-0732">Signal</keyword>
<keyword evidence="6" id="KW-0560">Oxidoreductase</keyword>
<dbReference type="AlphaFoldDB" id="A0A409VA55"/>
<dbReference type="InParanoid" id="A0A409VA55"/>
<dbReference type="GO" id="GO:0030327">
    <property type="term" value="P:prenylated protein catabolic process"/>
    <property type="evidence" value="ECO:0007669"/>
    <property type="project" value="TreeGrafter"/>
</dbReference>
<feature type="domain" description="Prenylcysteine lyase" evidence="9">
    <location>
        <begin position="157"/>
        <end position="488"/>
    </location>
</feature>
<dbReference type="EMBL" id="NHTK01006113">
    <property type="protein sequence ID" value="PPQ63712.1"/>
    <property type="molecule type" value="Genomic_DNA"/>
</dbReference>
<gene>
    <name evidence="10" type="ORF">CVT24_004292</name>
</gene>
<comment type="caution">
    <text evidence="10">The sequence shown here is derived from an EMBL/GenBank/DDBJ whole genome shotgun (WGS) entry which is preliminary data.</text>
</comment>
<evidence type="ECO:0000256" key="5">
    <source>
        <dbReference type="ARBA" id="ARBA00022827"/>
    </source>
</evidence>
<dbReference type="Gene3D" id="3.50.50.60">
    <property type="entry name" value="FAD/NAD(P)-binding domain"/>
    <property type="match status" value="1"/>
</dbReference>